<evidence type="ECO:0000313" key="8">
    <source>
        <dbReference type="EMBL" id="CAD9658278.1"/>
    </source>
</evidence>
<dbReference type="GO" id="GO:0032790">
    <property type="term" value="P:ribosome disassembly"/>
    <property type="evidence" value="ECO:0007669"/>
    <property type="project" value="TreeGrafter"/>
</dbReference>
<evidence type="ECO:0000256" key="1">
    <source>
        <dbReference type="ARBA" id="ARBA00005439"/>
    </source>
</evidence>
<evidence type="ECO:0000259" key="6">
    <source>
        <dbReference type="Pfam" id="PF00707"/>
    </source>
</evidence>
<proteinExistence type="inferred from homology"/>
<feature type="compositionally biased region" description="Low complexity" evidence="4">
    <location>
        <begin position="272"/>
        <end position="285"/>
    </location>
</feature>
<organism evidence="8">
    <name type="scientific">Eucampia antarctica</name>
    <dbReference type="NCBI Taxonomy" id="49252"/>
    <lineage>
        <taxon>Eukaryota</taxon>
        <taxon>Sar</taxon>
        <taxon>Stramenopiles</taxon>
        <taxon>Ochrophyta</taxon>
        <taxon>Bacillariophyta</taxon>
        <taxon>Mediophyceae</taxon>
        <taxon>Biddulphiophycidae</taxon>
        <taxon>Hemiaulales</taxon>
        <taxon>Hemiaulaceae</taxon>
        <taxon>Eucampia</taxon>
    </lineage>
</organism>
<dbReference type="InterPro" id="IPR001288">
    <property type="entry name" value="Translation_initiation_fac_3"/>
</dbReference>
<feature type="compositionally biased region" description="Acidic residues" evidence="4">
    <location>
        <begin position="308"/>
        <end position="324"/>
    </location>
</feature>
<evidence type="ECO:0000256" key="5">
    <source>
        <dbReference type="SAM" id="SignalP"/>
    </source>
</evidence>
<feature type="signal peptide" evidence="5">
    <location>
        <begin position="1"/>
        <end position="29"/>
    </location>
</feature>
<evidence type="ECO:0000259" key="7">
    <source>
        <dbReference type="Pfam" id="PF05198"/>
    </source>
</evidence>
<dbReference type="GO" id="GO:0003743">
    <property type="term" value="F:translation initiation factor activity"/>
    <property type="evidence" value="ECO:0007669"/>
    <property type="project" value="UniProtKB-KW"/>
</dbReference>
<dbReference type="GO" id="GO:0005737">
    <property type="term" value="C:cytoplasm"/>
    <property type="evidence" value="ECO:0007669"/>
    <property type="project" value="UniProtKB-ARBA"/>
</dbReference>
<dbReference type="AlphaFoldDB" id="A0A7S2R258"/>
<feature type="domain" description="Translation initiation factor 3 N-terminal" evidence="7">
    <location>
        <begin position="74"/>
        <end position="147"/>
    </location>
</feature>
<dbReference type="PANTHER" id="PTHR10938:SF0">
    <property type="entry name" value="TRANSLATION INITIATION FACTOR IF-3, MITOCHONDRIAL"/>
    <property type="match status" value="1"/>
</dbReference>
<keyword evidence="5" id="KW-0732">Signal</keyword>
<name>A0A7S2R258_9STRA</name>
<feature type="region of interest" description="Disordered" evidence="4">
    <location>
        <begin position="254"/>
        <end position="324"/>
    </location>
</feature>
<keyword evidence="2" id="KW-0396">Initiation factor</keyword>
<accession>A0A7S2R258</accession>
<dbReference type="Pfam" id="PF05198">
    <property type="entry name" value="IF3_N"/>
    <property type="match status" value="1"/>
</dbReference>
<sequence length="324" mass="35789">MAKYGSRNMLSIAAALMVVSSLCVSNVMGFTSSSNSRMFGITTSGVSTSSTELFLRRGGRPRGPVRVIEVKPPMNNEIEFDELRVTALSSSGKDEALGVMSKSDAIAKAKELGNLDLILINAQTKPPVCKIADYSKYRYIKEKKAKEVKKNSKASELKEVKMSYNIGDHDYQVRKKNASKFIIQGNRVRCTVVFKGREVQHDKIGVALLHRLQEDLGEICTMEGKPRREGRFLACTISPRQEVVKKIGENKRAAEKAKKKEKDQKKKDKADTTVAASEAAAVTAEVNDEQKPTSVLDLNEHDENVNESLDDLLGGDDLTDDLFS</sequence>
<evidence type="ECO:0008006" key="9">
    <source>
        <dbReference type="Google" id="ProtNLM"/>
    </source>
</evidence>
<gene>
    <name evidence="8" type="ORF">EANT1437_LOCUS2080</name>
</gene>
<feature type="chain" id="PRO_5030615234" description="Translation initiation factor IF-3" evidence="5">
    <location>
        <begin position="30"/>
        <end position="324"/>
    </location>
</feature>
<evidence type="ECO:0000256" key="4">
    <source>
        <dbReference type="SAM" id="MobiDB-lite"/>
    </source>
</evidence>
<dbReference type="SUPFAM" id="SSF54364">
    <property type="entry name" value="Translation initiation factor IF3, N-terminal domain"/>
    <property type="match status" value="1"/>
</dbReference>
<dbReference type="InterPro" id="IPR019814">
    <property type="entry name" value="Translation_initiation_fac_3_N"/>
</dbReference>
<dbReference type="Gene3D" id="3.10.20.80">
    <property type="entry name" value="Translation initiation factor 3 (IF-3), N-terminal domain"/>
    <property type="match status" value="1"/>
</dbReference>
<evidence type="ECO:0000256" key="3">
    <source>
        <dbReference type="ARBA" id="ARBA00022917"/>
    </source>
</evidence>
<dbReference type="SUPFAM" id="SSF55200">
    <property type="entry name" value="Translation initiation factor IF3, C-terminal domain"/>
    <property type="match status" value="1"/>
</dbReference>
<feature type="domain" description="Translation initiation factor 3 C-terminal" evidence="6">
    <location>
        <begin position="156"/>
        <end position="239"/>
    </location>
</feature>
<dbReference type="InterPro" id="IPR036788">
    <property type="entry name" value="T_IF-3_C_sf"/>
</dbReference>
<dbReference type="Pfam" id="PF00707">
    <property type="entry name" value="IF3_C"/>
    <property type="match status" value="1"/>
</dbReference>
<dbReference type="PANTHER" id="PTHR10938">
    <property type="entry name" value="TRANSLATION INITIATION FACTOR IF-3"/>
    <property type="match status" value="1"/>
</dbReference>
<keyword evidence="3" id="KW-0648">Protein biosynthesis</keyword>
<dbReference type="GO" id="GO:0043022">
    <property type="term" value="F:ribosome binding"/>
    <property type="evidence" value="ECO:0007669"/>
    <property type="project" value="TreeGrafter"/>
</dbReference>
<comment type="similarity">
    <text evidence="1">Belongs to the IF-3 family.</text>
</comment>
<feature type="compositionally biased region" description="Basic and acidic residues" evidence="4">
    <location>
        <begin position="254"/>
        <end position="271"/>
    </location>
</feature>
<dbReference type="InterPro" id="IPR019815">
    <property type="entry name" value="Translation_initiation_fac_3_C"/>
</dbReference>
<dbReference type="Gene3D" id="3.30.110.10">
    <property type="entry name" value="Translation initiation factor 3 (IF-3), C-terminal domain"/>
    <property type="match status" value="1"/>
</dbReference>
<protein>
    <recommendedName>
        <fullName evidence="9">Translation initiation factor IF-3</fullName>
    </recommendedName>
</protein>
<dbReference type="InterPro" id="IPR036787">
    <property type="entry name" value="T_IF-3_N_sf"/>
</dbReference>
<dbReference type="NCBIfam" id="TIGR00168">
    <property type="entry name" value="infC"/>
    <property type="match status" value="1"/>
</dbReference>
<dbReference type="EMBL" id="HBHI01004104">
    <property type="protein sequence ID" value="CAD9658278.1"/>
    <property type="molecule type" value="Transcribed_RNA"/>
</dbReference>
<reference evidence="8" key="1">
    <citation type="submission" date="2021-01" db="EMBL/GenBank/DDBJ databases">
        <authorList>
            <person name="Corre E."/>
            <person name="Pelletier E."/>
            <person name="Niang G."/>
            <person name="Scheremetjew M."/>
            <person name="Finn R."/>
            <person name="Kale V."/>
            <person name="Holt S."/>
            <person name="Cochrane G."/>
            <person name="Meng A."/>
            <person name="Brown T."/>
            <person name="Cohen L."/>
        </authorList>
    </citation>
    <scope>NUCLEOTIDE SEQUENCE</scope>
    <source>
        <strain evidence="8">CCMP1452</strain>
    </source>
</reference>
<evidence type="ECO:0000256" key="2">
    <source>
        <dbReference type="ARBA" id="ARBA00022540"/>
    </source>
</evidence>